<feature type="compositionally biased region" description="Polar residues" evidence="6">
    <location>
        <begin position="131"/>
        <end position="144"/>
    </location>
</feature>
<dbReference type="InterPro" id="IPR011701">
    <property type="entry name" value="MFS"/>
</dbReference>
<feature type="transmembrane region" description="Helical" evidence="7">
    <location>
        <begin position="271"/>
        <end position="297"/>
    </location>
</feature>
<dbReference type="PANTHER" id="PTHR23504">
    <property type="entry name" value="MAJOR FACILITATOR SUPERFAMILY DOMAIN-CONTAINING PROTEIN 10"/>
    <property type="match status" value="1"/>
</dbReference>
<keyword evidence="2" id="KW-0813">Transport</keyword>
<evidence type="ECO:0000256" key="1">
    <source>
        <dbReference type="ARBA" id="ARBA00004141"/>
    </source>
</evidence>
<dbReference type="PANTHER" id="PTHR23504:SF15">
    <property type="entry name" value="MAJOR FACILITATOR SUPERFAMILY (MFS) PROFILE DOMAIN-CONTAINING PROTEIN"/>
    <property type="match status" value="1"/>
</dbReference>
<gene>
    <name evidence="9" type="ORF">EGYM00163_LOCUS23161</name>
</gene>
<keyword evidence="4 7" id="KW-1133">Transmembrane helix</keyword>
<organism evidence="9">
    <name type="scientific">Eutreptiella gymnastica</name>
    <dbReference type="NCBI Taxonomy" id="73025"/>
    <lineage>
        <taxon>Eukaryota</taxon>
        <taxon>Discoba</taxon>
        <taxon>Euglenozoa</taxon>
        <taxon>Euglenida</taxon>
        <taxon>Spirocuta</taxon>
        <taxon>Euglenophyceae</taxon>
        <taxon>Eutreptiales</taxon>
        <taxon>Eutreptiaceae</taxon>
        <taxon>Eutreptiella</taxon>
    </lineage>
</organism>
<evidence type="ECO:0000256" key="3">
    <source>
        <dbReference type="ARBA" id="ARBA00022692"/>
    </source>
</evidence>
<feature type="transmembrane region" description="Helical" evidence="7">
    <location>
        <begin position="380"/>
        <end position="399"/>
    </location>
</feature>
<evidence type="ECO:0000256" key="6">
    <source>
        <dbReference type="SAM" id="MobiDB-lite"/>
    </source>
</evidence>
<evidence type="ECO:0000256" key="5">
    <source>
        <dbReference type="ARBA" id="ARBA00023136"/>
    </source>
</evidence>
<feature type="transmembrane region" description="Helical" evidence="7">
    <location>
        <begin position="303"/>
        <end position="328"/>
    </location>
</feature>
<proteinExistence type="predicted"/>
<evidence type="ECO:0000256" key="2">
    <source>
        <dbReference type="ARBA" id="ARBA00022448"/>
    </source>
</evidence>
<accession>A0A7S4D092</accession>
<comment type="subcellular location">
    <subcellularLocation>
        <location evidence="1">Membrane</location>
        <topology evidence="1">Multi-pass membrane protein</topology>
    </subcellularLocation>
</comment>
<evidence type="ECO:0000313" key="9">
    <source>
        <dbReference type="EMBL" id="CAE0812011.1"/>
    </source>
</evidence>
<keyword evidence="3 7" id="KW-0812">Transmembrane</keyword>
<keyword evidence="5 7" id="KW-0472">Membrane</keyword>
<name>A0A7S4D092_9EUGL</name>
<dbReference type="InterPro" id="IPR036259">
    <property type="entry name" value="MFS_trans_sf"/>
</dbReference>
<feature type="transmembrane region" description="Helical" evidence="7">
    <location>
        <begin position="85"/>
        <end position="107"/>
    </location>
</feature>
<dbReference type="GO" id="GO:0016020">
    <property type="term" value="C:membrane"/>
    <property type="evidence" value="ECO:0007669"/>
    <property type="project" value="UniProtKB-SubCell"/>
</dbReference>
<feature type="domain" description="Major facilitator superfamily (MFS) profile" evidence="8">
    <location>
        <begin position="1"/>
        <end position="403"/>
    </location>
</feature>
<dbReference type="Gene3D" id="1.20.1250.20">
    <property type="entry name" value="MFS general substrate transporter like domains"/>
    <property type="match status" value="1"/>
</dbReference>
<feature type="transmembrane region" description="Helical" evidence="7">
    <location>
        <begin position="349"/>
        <end position="368"/>
    </location>
</feature>
<evidence type="ECO:0000259" key="8">
    <source>
        <dbReference type="PROSITE" id="PS50850"/>
    </source>
</evidence>
<reference evidence="9" key="1">
    <citation type="submission" date="2021-01" db="EMBL/GenBank/DDBJ databases">
        <authorList>
            <person name="Corre E."/>
            <person name="Pelletier E."/>
            <person name="Niang G."/>
            <person name="Scheremetjew M."/>
            <person name="Finn R."/>
            <person name="Kale V."/>
            <person name="Holt S."/>
            <person name="Cochrane G."/>
            <person name="Meng A."/>
            <person name="Brown T."/>
            <person name="Cohen L."/>
        </authorList>
    </citation>
    <scope>NUCLEOTIDE SEQUENCE</scope>
    <source>
        <strain evidence="9">CCMP1594</strain>
    </source>
</reference>
<dbReference type="EMBL" id="HBJA01065707">
    <property type="protein sequence ID" value="CAE0812011.1"/>
    <property type="molecule type" value="Transcribed_RNA"/>
</dbReference>
<dbReference type="GO" id="GO:0022857">
    <property type="term" value="F:transmembrane transporter activity"/>
    <property type="evidence" value="ECO:0007669"/>
    <property type="project" value="InterPro"/>
</dbReference>
<feature type="region of interest" description="Disordered" evidence="6">
    <location>
        <begin position="111"/>
        <end position="144"/>
    </location>
</feature>
<evidence type="ECO:0000256" key="7">
    <source>
        <dbReference type="SAM" id="Phobius"/>
    </source>
</evidence>
<dbReference type="PROSITE" id="PS50850">
    <property type="entry name" value="MFS"/>
    <property type="match status" value="1"/>
</dbReference>
<dbReference type="AlphaFoldDB" id="A0A7S4D092"/>
<feature type="transmembrane region" description="Helical" evidence="7">
    <location>
        <begin position="239"/>
        <end position="264"/>
    </location>
</feature>
<dbReference type="Pfam" id="PF07690">
    <property type="entry name" value="MFS_1"/>
    <property type="match status" value="1"/>
</dbReference>
<sequence>MPSFRSWWRTSSPRCHTMKLGFGRAYVSEITDSSNVGKAMGLLGMQWSLGQTFGPVLGGLLARPAQQHGQHHPFLNQTFFIKCPYFLACMVPVVLGLFIIVPAMMYLPETRPEHKPGSASYSRRASRPRTHSQAESLALSRSSHGSESHVQNIVGKRISNYVYIEPYDPNIDDMISDTEEGLGNSQVANVRSVLYDQRIIIAIALYALTETIYDVLDALLPIWMVNEKEQGGFGFNPTIVGAVLAIPGPVQLIWQPLVFPFLVITWGYRKVFFGSMLIFALGLAAAPFASLVCGPAYGDWLPILLVSLVNVVPGTMAITATCCAAVLINNVAPSHLKGQVNGVSETLAAALRVVAPVVFSIAFAEFSGKDAQWPFTYHSVFHVAAVWALWELFLCLSLGPDVEERKPSR</sequence>
<protein>
    <recommendedName>
        <fullName evidence="8">Major facilitator superfamily (MFS) profile domain-containing protein</fullName>
    </recommendedName>
</protein>
<dbReference type="InterPro" id="IPR020846">
    <property type="entry name" value="MFS_dom"/>
</dbReference>
<dbReference type="SUPFAM" id="SSF103473">
    <property type="entry name" value="MFS general substrate transporter"/>
    <property type="match status" value="1"/>
</dbReference>
<evidence type="ECO:0000256" key="4">
    <source>
        <dbReference type="ARBA" id="ARBA00022989"/>
    </source>
</evidence>